<name>A0AA39C287_MICHY</name>
<comment type="caution">
    <text evidence="1">The sequence shown here is derived from an EMBL/GenBank/DDBJ whole genome shotgun (WGS) entry which is preliminary data.</text>
</comment>
<evidence type="ECO:0000313" key="1">
    <source>
        <dbReference type="EMBL" id="KAK0156712.1"/>
    </source>
</evidence>
<reference evidence="1" key="2">
    <citation type="submission" date="2023-03" db="EMBL/GenBank/DDBJ databases">
        <authorList>
            <person name="Inwood S.N."/>
            <person name="Skelly J.G."/>
            <person name="Guhlin J."/>
            <person name="Harrop T.W.R."/>
            <person name="Goldson S.G."/>
            <person name="Dearden P.K."/>
        </authorList>
    </citation>
    <scope>NUCLEOTIDE SEQUENCE</scope>
    <source>
        <strain evidence="1">Lincoln</strain>
        <tissue evidence="1">Whole body</tissue>
    </source>
</reference>
<proteinExistence type="predicted"/>
<reference evidence="1" key="1">
    <citation type="journal article" date="2023" name="bioRxiv">
        <title>Scaffold-level genome assemblies of two parasitoid biocontrol wasps reveal the parthenogenesis mechanism and an associated novel virus.</title>
        <authorList>
            <person name="Inwood S."/>
            <person name="Skelly J."/>
            <person name="Guhlin J."/>
            <person name="Harrop T."/>
            <person name="Goldson S."/>
            <person name="Dearden P."/>
        </authorList>
    </citation>
    <scope>NUCLEOTIDE SEQUENCE</scope>
    <source>
        <strain evidence="1">Lincoln</strain>
        <tissue evidence="1">Whole body</tissue>
    </source>
</reference>
<sequence length="129" mass="15198">MDFAGRNLLRAVRNGVIFTAAFWILQSARFINISRRVSISAGQWFRKVRSLNPDDVNFLIRWRDWVVTFVNTILAARAECVSPSCEDECEVDFDDAVSEDFRHFLENPVMARVERRRRSQHVRCWVVTY</sequence>
<evidence type="ECO:0000313" key="2">
    <source>
        <dbReference type="Proteomes" id="UP001168972"/>
    </source>
</evidence>
<dbReference type="Proteomes" id="UP001168972">
    <property type="component" value="Unassembled WGS sequence"/>
</dbReference>
<gene>
    <name evidence="1" type="ORF">PV327_011693</name>
</gene>
<dbReference type="AlphaFoldDB" id="A0AA39C287"/>
<organism evidence="1 2">
    <name type="scientific">Microctonus hyperodae</name>
    <name type="common">Parasitoid wasp</name>
    <dbReference type="NCBI Taxonomy" id="165561"/>
    <lineage>
        <taxon>Eukaryota</taxon>
        <taxon>Metazoa</taxon>
        <taxon>Ecdysozoa</taxon>
        <taxon>Arthropoda</taxon>
        <taxon>Hexapoda</taxon>
        <taxon>Insecta</taxon>
        <taxon>Pterygota</taxon>
        <taxon>Neoptera</taxon>
        <taxon>Endopterygota</taxon>
        <taxon>Hymenoptera</taxon>
        <taxon>Apocrita</taxon>
        <taxon>Ichneumonoidea</taxon>
        <taxon>Braconidae</taxon>
        <taxon>Euphorinae</taxon>
        <taxon>Microctonus</taxon>
    </lineage>
</organism>
<keyword evidence="2" id="KW-1185">Reference proteome</keyword>
<protein>
    <submittedName>
        <fullName evidence="1">Uncharacterized protein</fullName>
    </submittedName>
</protein>
<accession>A0AA39C287</accession>
<dbReference type="EMBL" id="JAQQBR010003430">
    <property type="protein sequence ID" value="KAK0156712.1"/>
    <property type="molecule type" value="Genomic_DNA"/>
</dbReference>